<dbReference type="RefSeq" id="WP_189093958.1">
    <property type="nucleotide sequence ID" value="NZ_BMMH01000001.1"/>
</dbReference>
<dbReference type="EMBL" id="BMMH01000001">
    <property type="protein sequence ID" value="GGK90158.1"/>
    <property type="molecule type" value="Genomic_DNA"/>
</dbReference>
<name>A0A917R5D8_9NOCA</name>
<feature type="domain" description="Mammalian cell entry C-terminal" evidence="2">
    <location>
        <begin position="121"/>
        <end position="219"/>
    </location>
</feature>
<dbReference type="Pfam" id="PF11887">
    <property type="entry name" value="Mce4_CUP1"/>
    <property type="match status" value="1"/>
</dbReference>
<dbReference type="PANTHER" id="PTHR33371:SF17">
    <property type="entry name" value="MCE-FAMILY PROTEIN MCE1B"/>
    <property type="match status" value="1"/>
</dbReference>
<comment type="caution">
    <text evidence="3">The sequence shown here is derived from an EMBL/GenBank/DDBJ whole genome shotgun (WGS) entry which is preliminary data.</text>
</comment>
<dbReference type="Proteomes" id="UP000638263">
    <property type="component" value="Unassembled WGS sequence"/>
</dbReference>
<dbReference type="AlphaFoldDB" id="A0A917R5D8"/>
<organism evidence="3 4">
    <name type="scientific">Nocardia jinanensis</name>
    <dbReference type="NCBI Taxonomy" id="382504"/>
    <lineage>
        <taxon>Bacteria</taxon>
        <taxon>Bacillati</taxon>
        <taxon>Actinomycetota</taxon>
        <taxon>Actinomycetes</taxon>
        <taxon>Mycobacteriales</taxon>
        <taxon>Nocardiaceae</taxon>
        <taxon>Nocardia</taxon>
    </lineage>
</organism>
<dbReference type="Pfam" id="PF02470">
    <property type="entry name" value="MlaD"/>
    <property type="match status" value="1"/>
</dbReference>
<accession>A0A917R5D8</accession>
<proteinExistence type="predicted"/>
<dbReference type="InterPro" id="IPR052336">
    <property type="entry name" value="MlaD_Phospholipid_Transporter"/>
</dbReference>
<reference evidence="3" key="2">
    <citation type="submission" date="2020-09" db="EMBL/GenBank/DDBJ databases">
        <authorList>
            <person name="Sun Q."/>
            <person name="Zhou Y."/>
        </authorList>
    </citation>
    <scope>NUCLEOTIDE SEQUENCE</scope>
    <source>
        <strain evidence="3">CGMCC 4.3508</strain>
    </source>
</reference>
<dbReference type="InterPro" id="IPR024516">
    <property type="entry name" value="Mce_C"/>
</dbReference>
<gene>
    <name evidence="3" type="ORF">GCM10011588_00520</name>
</gene>
<feature type="domain" description="Mce/MlaD" evidence="1">
    <location>
        <begin position="41"/>
        <end position="112"/>
    </location>
</feature>
<dbReference type="GO" id="GO:0051701">
    <property type="term" value="P:biological process involved in interaction with host"/>
    <property type="evidence" value="ECO:0007669"/>
    <property type="project" value="TreeGrafter"/>
</dbReference>
<evidence type="ECO:0000313" key="3">
    <source>
        <dbReference type="EMBL" id="GGK90158.1"/>
    </source>
</evidence>
<dbReference type="PANTHER" id="PTHR33371">
    <property type="entry name" value="INTERMEMBRANE PHOSPHOLIPID TRANSPORT SYSTEM BINDING PROTEIN MLAD-RELATED"/>
    <property type="match status" value="1"/>
</dbReference>
<evidence type="ECO:0000313" key="4">
    <source>
        <dbReference type="Proteomes" id="UP000638263"/>
    </source>
</evidence>
<protein>
    <submittedName>
        <fullName evidence="3">Mce family protein</fullName>
    </submittedName>
</protein>
<dbReference type="InterPro" id="IPR003399">
    <property type="entry name" value="Mce/MlaD"/>
</dbReference>
<keyword evidence="4" id="KW-1185">Reference proteome</keyword>
<dbReference type="GO" id="GO:0005576">
    <property type="term" value="C:extracellular region"/>
    <property type="evidence" value="ECO:0007669"/>
    <property type="project" value="TreeGrafter"/>
</dbReference>
<evidence type="ECO:0000259" key="1">
    <source>
        <dbReference type="Pfam" id="PF02470"/>
    </source>
</evidence>
<evidence type="ECO:0000259" key="2">
    <source>
        <dbReference type="Pfam" id="PF11887"/>
    </source>
</evidence>
<sequence>MSSVRGPAIGLSVFGVLVVVCLSLVVTTVRGPATDADIDAEYTAVFTDASGLTAGSDVRIAGARIGTVTAIAVTDDTTARVGFTLGDDRPILDTTHAAVRYQSLLGQRYLELFESGPGGVPLAAGATIPRDRTVPSFDVSRLFSGFEPLFTALDIEQLGRLAENLVCALQGDSAAIGAVLEDLDDLLEYATNEHAAIVVLIHNLWTVAAEIVGLAEHVGELIERIAGLIGMFDRAVELVNSLFAEESGPEPEGGTHADPESLFDGTYPSPHELLRTLTAHPDQLVEVLALMPELINGSKANYPAGTSVSASTCSTWPLAASELAGTRYRALCR</sequence>
<reference evidence="3" key="1">
    <citation type="journal article" date="2014" name="Int. J. Syst. Evol. Microbiol.">
        <title>Complete genome sequence of Corynebacterium casei LMG S-19264T (=DSM 44701T), isolated from a smear-ripened cheese.</title>
        <authorList>
            <consortium name="US DOE Joint Genome Institute (JGI-PGF)"/>
            <person name="Walter F."/>
            <person name="Albersmeier A."/>
            <person name="Kalinowski J."/>
            <person name="Ruckert C."/>
        </authorList>
    </citation>
    <scope>NUCLEOTIDE SEQUENCE</scope>
    <source>
        <strain evidence="3">CGMCC 4.3508</strain>
    </source>
</reference>